<protein>
    <recommendedName>
        <fullName evidence="1">ARG and Rhodanese-Phosphatase-superfamily-associated domain-containing protein</fullName>
    </recommendedName>
</protein>
<evidence type="ECO:0000259" key="1">
    <source>
        <dbReference type="Pfam" id="PF22549"/>
    </source>
</evidence>
<dbReference type="InterPro" id="IPR054346">
    <property type="entry name" value="ARPP-2"/>
</dbReference>
<gene>
    <name evidence="2" type="ORF">H1P_1150002</name>
</gene>
<dbReference type="Pfam" id="PF22549">
    <property type="entry name" value="ARPP-2"/>
    <property type="match status" value="1"/>
</dbReference>
<dbReference type="AlphaFoldDB" id="A0A563VJW5"/>
<keyword evidence="3" id="KW-1185">Reference proteome</keyword>
<evidence type="ECO:0000313" key="2">
    <source>
        <dbReference type="EMBL" id="VEP11692.1"/>
    </source>
</evidence>
<dbReference type="EMBL" id="CAACVJ010000019">
    <property type="protein sequence ID" value="VEP11692.1"/>
    <property type="molecule type" value="Genomic_DNA"/>
</dbReference>
<accession>A0A563VJW5</accession>
<dbReference type="Proteomes" id="UP000320055">
    <property type="component" value="Unassembled WGS sequence"/>
</dbReference>
<reference evidence="2 3" key="1">
    <citation type="submission" date="2019-01" db="EMBL/GenBank/DDBJ databases">
        <authorList>
            <person name="Brito A."/>
        </authorList>
    </citation>
    <scope>NUCLEOTIDE SEQUENCE [LARGE SCALE GENOMIC DNA]</scope>
    <source>
        <strain evidence="2">1</strain>
    </source>
</reference>
<proteinExistence type="predicted"/>
<organism evidence="2 3">
    <name type="scientific">Hyella patelloides LEGE 07179</name>
    <dbReference type="NCBI Taxonomy" id="945734"/>
    <lineage>
        <taxon>Bacteria</taxon>
        <taxon>Bacillati</taxon>
        <taxon>Cyanobacteriota</taxon>
        <taxon>Cyanophyceae</taxon>
        <taxon>Pleurocapsales</taxon>
        <taxon>Hyellaceae</taxon>
        <taxon>Hyella</taxon>
    </lineage>
</organism>
<feature type="domain" description="ARG and Rhodanese-Phosphatase-superfamily-associated" evidence="1">
    <location>
        <begin position="3"/>
        <end position="35"/>
    </location>
</feature>
<name>A0A563VJW5_9CYAN</name>
<evidence type="ECO:0000313" key="3">
    <source>
        <dbReference type="Proteomes" id="UP000320055"/>
    </source>
</evidence>
<sequence>MSPVHLVMEGFLLMFFNAPTIAWQDYSQRALSSGL</sequence>